<evidence type="ECO:0000313" key="1">
    <source>
        <dbReference type="EMBL" id="GAA4154435.1"/>
    </source>
</evidence>
<protein>
    <submittedName>
        <fullName evidence="1">Uncharacterized protein</fullName>
    </submittedName>
</protein>
<organism evidence="1 2">
    <name type="scientific">Actinomadura keratinilytica</name>
    <dbReference type="NCBI Taxonomy" id="547461"/>
    <lineage>
        <taxon>Bacteria</taxon>
        <taxon>Bacillati</taxon>
        <taxon>Actinomycetota</taxon>
        <taxon>Actinomycetes</taxon>
        <taxon>Streptosporangiales</taxon>
        <taxon>Thermomonosporaceae</taxon>
        <taxon>Actinomadura</taxon>
    </lineage>
</organism>
<dbReference type="EMBL" id="BAABDO010000121">
    <property type="protein sequence ID" value="GAA4154435.1"/>
    <property type="molecule type" value="Genomic_DNA"/>
</dbReference>
<keyword evidence="2" id="KW-1185">Reference proteome</keyword>
<proteinExistence type="predicted"/>
<accession>A0ABP7ZEF8</accession>
<dbReference type="RefSeq" id="WP_345024473.1">
    <property type="nucleotide sequence ID" value="NZ_BAABDO010000121.1"/>
</dbReference>
<gene>
    <name evidence="1" type="ORF">GCM10022416_54180</name>
</gene>
<name>A0ABP7ZEF8_9ACTN</name>
<sequence>MTLRRDTFVHYALPADTVGTGRRVRFQVIQYGTQTAQITGGSAKVLIWEK</sequence>
<evidence type="ECO:0000313" key="2">
    <source>
        <dbReference type="Proteomes" id="UP001500266"/>
    </source>
</evidence>
<reference evidence="2" key="1">
    <citation type="journal article" date="2019" name="Int. J. Syst. Evol. Microbiol.">
        <title>The Global Catalogue of Microorganisms (GCM) 10K type strain sequencing project: providing services to taxonomists for standard genome sequencing and annotation.</title>
        <authorList>
            <consortium name="The Broad Institute Genomics Platform"/>
            <consortium name="The Broad Institute Genome Sequencing Center for Infectious Disease"/>
            <person name="Wu L."/>
            <person name="Ma J."/>
        </authorList>
    </citation>
    <scope>NUCLEOTIDE SEQUENCE [LARGE SCALE GENOMIC DNA]</scope>
    <source>
        <strain evidence="2">JCM 17316</strain>
    </source>
</reference>
<dbReference type="Proteomes" id="UP001500266">
    <property type="component" value="Unassembled WGS sequence"/>
</dbReference>
<comment type="caution">
    <text evidence="1">The sequence shown here is derived from an EMBL/GenBank/DDBJ whole genome shotgun (WGS) entry which is preliminary data.</text>
</comment>